<evidence type="ECO:0000313" key="1">
    <source>
        <dbReference type="EMBL" id="EXI64948.1"/>
    </source>
</evidence>
<keyword evidence="2" id="KW-1185">Reference proteome</keyword>
<reference evidence="1" key="1">
    <citation type="submission" date="2014-02" db="EMBL/GenBank/DDBJ databases">
        <title>Expanding our view of genomic diversity in Candidatus Accumulibacter clades.</title>
        <authorList>
            <person name="Skennerton C.T."/>
            <person name="Barr J.J."/>
            <person name="Slater F.R."/>
            <person name="Bond P.L."/>
            <person name="Tyson G.W."/>
        </authorList>
    </citation>
    <scope>NUCLEOTIDE SEQUENCE [LARGE SCALE GENOMIC DNA]</scope>
</reference>
<proteinExistence type="predicted"/>
<dbReference type="AlphaFoldDB" id="A0A011M5T2"/>
<name>A0A011M5T2_9PROT</name>
<gene>
    <name evidence="1" type="ORF">AW08_03571</name>
</gene>
<comment type="caution">
    <text evidence="1">The sequence shown here is derived from an EMBL/GenBank/DDBJ whole genome shotgun (WGS) entry which is preliminary data.</text>
</comment>
<protein>
    <submittedName>
        <fullName evidence="1">Uncharacterized protein</fullName>
    </submittedName>
</protein>
<evidence type="ECO:0000313" key="2">
    <source>
        <dbReference type="Proteomes" id="UP000020218"/>
    </source>
</evidence>
<dbReference type="Proteomes" id="UP000020218">
    <property type="component" value="Unassembled WGS sequence"/>
</dbReference>
<dbReference type="STRING" id="1454001.AW08_03571"/>
<sequence>MKKKLILPAEAKVCATCSYWDGERRVDTELRLVVIADDCAGECLVRGEGSHGLSDVRHHSPDDCVWEHLAPDAAGAGPSPGDPPAGG</sequence>
<accession>A0A011M5T2</accession>
<dbReference type="PATRIC" id="fig|1454001.3.peg.3603"/>
<dbReference type="EMBL" id="JFAX01000031">
    <property type="protein sequence ID" value="EXI64948.1"/>
    <property type="molecule type" value="Genomic_DNA"/>
</dbReference>
<organism evidence="1 2">
    <name type="scientific">Candidatus Accumulibacter adjunctus</name>
    <dbReference type="NCBI Taxonomy" id="1454001"/>
    <lineage>
        <taxon>Bacteria</taxon>
        <taxon>Pseudomonadati</taxon>
        <taxon>Pseudomonadota</taxon>
        <taxon>Betaproteobacteria</taxon>
        <taxon>Candidatus Accumulibacter</taxon>
    </lineage>
</organism>